<proteinExistence type="predicted"/>
<evidence type="ECO:0000256" key="1">
    <source>
        <dbReference type="SAM" id="Phobius"/>
    </source>
</evidence>
<sequence>MDEASRQALFFHYFSHFYAHMDPSQLQLYTSQHTDTTHLLLSLILVALFCIPHFYHLSDSVILPLSLPTRTSPFPPNVTSGLFSGYRFSYLAFLDTTTLK</sequence>
<accession>A0AAW0FGX7</accession>
<dbReference type="AlphaFoldDB" id="A0AAW0FGX7"/>
<keyword evidence="1" id="KW-1133">Transmembrane helix</keyword>
<feature type="transmembrane region" description="Helical" evidence="1">
    <location>
        <begin position="39"/>
        <end position="57"/>
    </location>
</feature>
<evidence type="ECO:0000313" key="2">
    <source>
        <dbReference type="EMBL" id="KAK7680790.1"/>
    </source>
</evidence>
<organism evidence="2 3">
    <name type="scientific">Cerrena zonata</name>
    <dbReference type="NCBI Taxonomy" id="2478898"/>
    <lineage>
        <taxon>Eukaryota</taxon>
        <taxon>Fungi</taxon>
        <taxon>Dikarya</taxon>
        <taxon>Basidiomycota</taxon>
        <taxon>Agaricomycotina</taxon>
        <taxon>Agaricomycetes</taxon>
        <taxon>Polyporales</taxon>
        <taxon>Cerrenaceae</taxon>
        <taxon>Cerrena</taxon>
    </lineage>
</organism>
<name>A0AAW0FGX7_9APHY</name>
<keyword evidence="3" id="KW-1185">Reference proteome</keyword>
<reference evidence="2 3" key="1">
    <citation type="submission" date="2022-09" db="EMBL/GenBank/DDBJ databases">
        <authorList>
            <person name="Palmer J.M."/>
        </authorList>
    </citation>
    <scope>NUCLEOTIDE SEQUENCE [LARGE SCALE GENOMIC DNA]</scope>
    <source>
        <strain evidence="2 3">DSM 7382</strain>
    </source>
</reference>
<evidence type="ECO:0000313" key="3">
    <source>
        <dbReference type="Proteomes" id="UP001385951"/>
    </source>
</evidence>
<keyword evidence="1" id="KW-0472">Membrane</keyword>
<dbReference type="EMBL" id="JASBNA010000046">
    <property type="protein sequence ID" value="KAK7680790.1"/>
    <property type="molecule type" value="Genomic_DNA"/>
</dbReference>
<protein>
    <submittedName>
        <fullName evidence="2">Uncharacterized protein</fullName>
    </submittedName>
</protein>
<keyword evidence="1" id="KW-0812">Transmembrane</keyword>
<comment type="caution">
    <text evidence="2">The sequence shown here is derived from an EMBL/GenBank/DDBJ whole genome shotgun (WGS) entry which is preliminary data.</text>
</comment>
<gene>
    <name evidence="2" type="ORF">QCA50_016098</name>
</gene>
<dbReference type="Proteomes" id="UP001385951">
    <property type="component" value="Unassembled WGS sequence"/>
</dbReference>